<feature type="region of interest" description="Disordered" evidence="1">
    <location>
        <begin position="625"/>
        <end position="645"/>
    </location>
</feature>
<protein>
    <recommendedName>
        <fullName evidence="2">MAP2/Tau projection domain-containing protein</fullName>
    </recommendedName>
</protein>
<evidence type="ECO:0000313" key="3">
    <source>
        <dbReference type="Ensembl" id="ENSLCAP00010045472.1"/>
    </source>
</evidence>
<dbReference type="PANTHER" id="PTHR11501:SF15">
    <property type="entry name" value="MICROTUBULE-ASSOCIATED PROTEIN 2"/>
    <property type="match status" value="1"/>
</dbReference>
<dbReference type="InterPro" id="IPR027324">
    <property type="entry name" value="MAP2/MAP4/Tau"/>
</dbReference>
<sequence>MLSVDHASPSLFPLLLVSQPEGETPSLAHPPLLLASTSMADSRQPEDGAPQWDPSGGQEPASPHGANGYSSSAYRTCQPGGAHMATASYSTRENGFNGELTGAHAITAEQVSARIVQEVTAEAVAVLKGEQETQRLPSVEDTTNLPPSPPPSPAAEHFGPLEQEETMEALTAEYEEEVEEEEEEEEEESAEAAESEAALDEQQWSGEEPELDSPQAEPLEQAEAIDEAQDLDLEPAEAASAAAESSMGREEEEAEGGESPETDVVSALKMDSDKQGSGSMSPDSIGSEKRPEEFFEPQIQGFFAGERVVPESPTMDMPSFVPQNVQNQAKESARSLTLQPTYGEPITVSEKQPSVEVVEFSTIGAPSDFSSIGVKVQGGDLASEARDRSGMSAYFETSATEADEVPQCKGEGYYELSRAGEEKSTTEISYSTLVEAQDKSDINKSTTEDTGAFTVPYRSNECRLSPGKLALEQRSYSLNITIGAMDQSGQGRPRNFSPLATDIMAYTSGSLDESADYLPVTTPSVDKPPSFPPLILETAASVTSDSSSPPRTTEPVSKPSSEPESPESPQPPKGTYKNGTVMAQDLPEMLDLAGTRSRLASENTDPEIIRRKSIQADVPVLSDDPLANLVSGEQSPGARKSESQLEEMGYCVFSEYSGPMPSPADVFSPTDTSAQVFAPSVLEEKVAEQARKLAVRDTSVEGKSQPLGAAEVTEEKDQKQAERKDSSEEKSKEIADGQLPKPASEQEKPLAQPSESFVTPTVTVTLEEGGRSVSETERQASGEGSASETEIADYERQIRKLEMEDRPLSLEEERELQELREKVKLVHQEAYEEVDAEDVYQLTGVAKDRIARPVKTSPASSVESNIDDDKLLSPVLSPSKLKQREMYGSPKRAPSPVLGINKEEKVKEESERKVKEEQEREAAAKKMKEEKEEAEKKSREEAEKKAKEVKEREERERREKEEREKEEAERILKEEKERKEKEQKEQEMKEKLEKEKKEKEERERKEKEEKEKKEREERERMEQEEREKVAREEKERIDKELREKQEKEKIERELKEKEEKEKIEKELKEKEEKEKRERELKEREEKEKLEREQKEKEEKEKLERELKEKEEREKVADMEEKARQPEEKAVVTPAEKEAEKPVKDEREKEGGEEDMLEKAGAGAGAAVVKEILETRAAIESVVTVEDDFITVVQTIDEADEPGHSVRFSAPPEAEVLCVASRKEEEEEEEESVELAQEADMEAASLEDVGDVSETPASPEREAQTIETEGPTESYDRDETTMDDSILDSSWVDTQDDDKSMVTEQIEPLPKVTQSSQKAWCSPKQADTTEEARETGKASQTKGQGRAG</sequence>
<feature type="compositionally biased region" description="Basic and acidic residues" evidence="1">
    <location>
        <begin position="689"/>
        <end position="700"/>
    </location>
</feature>
<dbReference type="InterPro" id="IPR013588">
    <property type="entry name" value="MAP2_projctn"/>
</dbReference>
<reference evidence="3" key="3">
    <citation type="submission" date="2025-09" db="UniProtKB">
        <authorList>
            <consortium name="Ensembl"/>
        </authorList>
    </citation>
    <scope>IDENTIFICATION</scope>
</reference>
<reference evidence="4" key="1">
    <citation type="submission" date="2015-09" db="EMBL/GenBank/DDBJ databases">
        <authorList>
            <person name="Sai Rama Sridatta P."/>
        </authorList>
    </citation>
    <scope>NUCLEOTIDE SEQUENCE [LARGE SCALE GENOMIC DNA]</scope>
</reference>
<feature type="region of interest" description="Disordered" evidence="1">
    <location>
        <begin position="128"/>
        <end position="293"/>
    </location>
</feature>
<feature type="compositionally biased region" description="Acidic residues" evidence="1">
    <location>
        <begin position="223"/>
        <end position="235"/>
    </location>
</feature>
<evidence type="ECO:0000259" key="2">
    <source>
        <dbReference type="Pfam" id="PF08377"/>
    </source>
</evidence>
<accession>A0A4W6F2B9</accession>
<feature type="compositionally biased region" description="Basic and acidic residues" evidence="1">
    <location>
        <begin position="713"/>
        <end position="735"/>
    </location>
</feature>
<feature type="compositionally biased region" description="Basic and acidic residues" evidence="1">
    <location>
        <begin position="1068"/>
        <end position="1149"/>
    </location>
</feature>
<proteinExistence type="predicted"/>
<feature type="compositionally biased region" description="Low complexity" evidence="1">
    <location>
        <begin position="24"/>
        <end position="38"/>
    </location>
</feature>
<feature type="compositionally biased region" description="Acidic residues" evidence="1">
    <location>
        <begin position="250"/>
        <end position="261"/>
    </location>
</feature>
<feature type="region of interest" description="Disordered" evidence="1">
    <location>
        <begin position="1218"/>
        <end position="1347"/>
    </location>
</feature>
<feature type="compositionally biased region" description="Polar residues" evidence="1">
    <location>
        <begin position="540"/>
        <end position="551"/>
    </location>
</feature>
<feature type="region of interest" description="Disordered" evidence="1">
    <location>
        <begin position="540"/>
        <end position="579"/>
    </location>
</feature>
<dbReference type="GeneTree" id="ENSGT00940000156597"/>
<feature type="compositionally biased region" description="Low complexity" evidence="1">
    <location>
        <begin position="236"/>
        <end position="246"/>
    </location>
</feature>
<dbReference type="GO" id="GO:0043005">
    <property type="term" value="C:neuron projection"/>
    <property type="evidence" value="ECO:0007669"/>
    <property type="project" value="TreeGrafter"/>
</dbReference>
<dbReference type="STRING" id="8187.ENSLCAP00010045472"/>
<dbReference type="PANTHER" id="PTHR11501">
    <property type="entry name" value="MICROTUBULE-ASSOCIATED PROTEIN"/>
    <property type="match status" value="1"/>
</dbReference>
<dbReference type="Ensembl" id="ENSLCAT00010046583.1">
    <property type="protein sequence ID" value="ENSLCAP00010045472.1"/>
    <property type="gene ID" value="ENSLCAG00010021143.1"/>
</dbReference>
<evidence type="ECO:0000256" key="1">
    <source>
        <dbReference type="SAM" id="MobiDB-lite"/>
    </source>
</evidence>
<evidence type="ECO:0000313" key="4">
    <source>
        <dbReference type="Proteomes" id="UP000314980"/>
    </source>
</evidence>
<feature type="domain" description="MAP2/Tau projection" evidence="2">
    <location>
        <begin position="1172"/>
        <end position="1333"/>
    </location>
</feature>
<dbReference type="Proteomes" id="UP000314980">
    <property type="component" value="Unassembled WGS sequence"/>
</dbReference>
<feature type="compositionally biased region" description="Polar residues" evidence="1">
    <location>
        <begin position="753"/>
        <end position="764"/>
    </location>
</feature>
<dbReference type="Pfam" id="PF08377">
    <property type="entry name" value="MAP2_projctn"/>
    <property type="match status" value="2"/>
</dbReference>
<feature type="region of interest" description="Disordered" evidence="1">
    <location>
        <begin position="689"/>
        <end position="794"/>
    </location>
</feature>
<feature type="region of interest" description="Disordered" evidence="1">
    <location>
        <begin position="1068"/>
        <end position="1163"/>
    </location>
</feature>
<keyword evidence="4" id="KW-1185">Reference proteome</keyword>
<feature type="compositionally biased region" description="Low complexity" evidence="1">
    <location>
        <begin position="554"/>
        <end position="563"/>
    </location>
</feature>
<feature type="compositionally biased region" description="Polar residues" evidence="1">
    <location>
        <begin position="134"/>
        <end position="145"/>
    </location>
</feature>
<feature type="compositionally biased region" description="Polar residues" evidence="1">
    <location>
        <begin position="275"/>
        <end position="284"/>
    </location>
</feature>
<feature type="compositionally biased region" description="Acidic residues" evidence="1">
    <location>
        <begin position="1224"/>
        <end position="1240"/>
    </location>
</feature>
<feature type="compositionally biased region" description="Basic and acidic residues" evidence="1">
    <location>
        <begin position="901"/>
        <end position="1035"/>
    </location>
</feature>
<name>A0A4W6F2B9_LATCA</name>
<dbReference type="GO" id="GO:0000226">
    <property type="term" value="P:microtubule cytoskeleton organization"/>
    <property type="evidence" value="ECO:0007669"/>
    <property type="project" value="TreeGrafter"/>
</dbReference>
<feature type="domain" description="MAP2/Tau projection" evidence="2">
    <location>
        <begin position="467"/>
        <end position="664"/>
    </location>
</feature>
<organism evidence="3 4">
    <name type="scientific">Lates calcarifer</name>
    <name type="common">Barramundi</name>
    <name type="synonym">Holocentrus calcarifer</name>
    <dbReference type="NCBI Taxonomy" id="8187"/>
    <lineage>
        <taxon>Eukaryota</taxon>
        <taxon>Metazoa</taxon>
        <taxon>Chordata</taxon>
        <taxon>Craniata</taxon>
        <taxon>Vertebrata</taxon>
        <taxon>Euteleostomi</taxon>
        <taxon>Actinopterygii</taxon>
        <taxon>Neopterygii</taxon>
        <taxon>Teleostei</taxon>
        <taxon>Neoteleostei</taxon>
        <taxon>Acanthomorphata</taxon>
        <taxon>Carangaria</taxon>
        <taxon>Carangaria incertae sedis</taxon>
        <taxon>Centropomidae</taxon>
        <taxon>Lates</taxon>
    </lineage>
</organism>
<feature type="region of interest" description="Disordered" evidence="1">
    <location>
        <begin position="848"/>
        <end position="1035"/>
    </location>
</feature>
<feature type="region of interest" description="Disordered" evidence="1">
    <location>
        <begin position="21"/>
        <end position="98"/>
    </location>
</feature>
<dbReference type="InParanoid" id="A0A4W6F2B9"/>
<dbReference type="GO" id="GO:0031175">
    <property type="term" value="P:neuron projection development"/>
    <property type="evidence" value="ECO:0007669"/>
    <property type="project" value="TreeGrafter"/>
</dbReference>
<feature type="compositionally biased region" description="Basic and acidic residues" evidence="1">
    <location>
        <begin position="768"/>
        <end position="780"/>
    </location>
</feature>
<dbReference type="GO" id="GO:0008017">
    <property type="term" value="F:microtubule binding"/>
    <property type="evidence" value="ECO:0007669"/>
    <property type="project" value="InterPro"/>
</dbReference>
<feature type="compositionally biased region" description="Polar residues" evidence="1">
    <location>
        <begin position="1336"/>
        <end position="1347"/>
    </location>
</feature>
<feature type="compositionally biased region" description="Acidic residues" evidence="1">
    <location>
        <begin position="162"/>
        <end position="199"/>
    </location>
</feature>
<reference evidence="3" key="2">
    <citation type="submission" date="2025-08" db="UniProtKB">
        <authorList>
            <consortium name="Ensembl"/>
        </authorList>
    </citation>
    <scope>IDENTIFICATION</scope>
</reference>